<dbReference type="Pfam" id="PF01063">
    <property type="entry name" value="Aminotran_4"/>
    <property type="match status" value="1"/>
</dbReference>
<dbReference type="EMBL" id="JAWDJT010000003">
    <property type="protein sequence ID" value="MDU0370014.1"/>
    <property type="molecule type" value="Genomic_DNA"/>
</dbReference>
<evidence type="ECO:0000313" key="3">
    <source>
        <dbReference type="Proteomes" id="UP001250698"/>
    </source>
</evidence>
<comment type="caution">
    <text evidence="2">The sequence shown here is derived from an EMBL/GenBank/DDBJ whole genome shotgun (WGS) entry which is preliminary data.</text>
</comment>
<evidence type="ECO:0000313" key="2">
    <source>
        <dbReference type="EMBL" id="MDU0370014.1"/>
    </source>
</evidence>
<comment type="similarity">
    <text evidence="1">Belongs to the class-IV pyridoxal-phosphate-dependent aminotransferase family.</text>
</comment>
<proteinExistence type="inferred from homology"/>
<dbReference type="InterPro" id="IPR043131">
    <property type="entry name" value="BCAT-like_N"/>
</dbReference>
<dbReference type="Gene3D" id="3.30.470.10">
    <property type="match status" value="1"/>
</dbReference>
<dbReference type="Proteomes" id="UP001250698">
    <property type="component" value="Unassembled WGS sequence"/>
</dbReference>
<keyword evidence="3" id="KW-1185">Reference proteome</keyword>
<keyword evidence="2" id="KW-0808">Transferase</keyword>
<name>A0ABU3TF84_9BACT</name>
<dbReference type="SUPFAM" id="SSF56752">
    <property type="entry name" value="D-aminoacid aminotransferase-like PLP-dependent enzymes"/>
    <property type="match status" value="1"/>
</dbReference>
<sequence>MMLLYNGYLLPEVGFSLPLPNRGLFFNDGFFETMVWTDEQVHYARFHVARMQRAAAALKLEVPAALASSAALQATVRHLVAACEPSNTGHRVRLQLWRSGGGLYTPTTTAAEWLMTQQPFQAMNAPIRHCGIAQRVRTHPSPVSFCKGPNALTYVLAAQERQQRGLDELVIVSQEGYVAETVAASIAWIKGNTVYSPAESTGCVAGTRLAHLREAVGPAGLNWELGNFRPEEMLQAEAVFTANIAGIRAVAQIEGVDFFSEQHPLLQQLRALDDGGNFA</sequence>
<protein>
    <submittedName>
        <fullName evidence="2">Aminotransferase class IV</fullName>
    </submittedName>
</protein>
<dbReference type="InterPro" id="IPR050571">
    <property type="entry name" value="Class-IV_PLP-Dep_Aminotrnsfr"/>
</dbReference>
<keyword evidence="2" id="KW-0032">Aminotransferase</keyword>
<dbReference type="GO" id="GO:0008483">
    <property type="term" value="F:transaminase activity"/>
    <property type="evidence" value="ECO:0007669"/>
    <property type="project" value="UniProtKB-KW"/>
</dbReference>
<dbReference type="RefSeq" id="WP_315997504.1">
    <property type="nucleotide sequence ID" value="NZ_JAWDJT010000003.1"/>
</dbReference>
<dbReference type="InterPro" id="IPR001544">
    <property type="entry name" value="Aminotrans_IV"/>
</dbReference>
<gene>
    <name evidence="2" type="ORF">ROI90_06380</name>
</gene>
<evidence type="ECO:0000256" key="1">
    <source>
        <dbReference type="ARBA" id="ARBA00009320"/>
    </source>
</evidence>
<dbReference type="PANTHER" id="PTHR42743:SF13">
    <property type="entry name" value="P-LOOP CONTAINING NUCLEOSIDE TRIPHOSPHATE HYDROLASE PROTEIN"/>
    <property type="match status" value="1"/>
</dbReference>
<reference evidence="2 3" key="1">
    <citation type="submission" date="2023-10" db="EMBL/GenBank/DDBJ databases">
        <title>Hymenobacter endophyticus sp. nov., an isolate from the leaf tissues of wheat.</title>
        <authorList>
            <person name="Dai Y."/>
        </authorList>
    </citation>
    <scope>NUCLEOTIDE SEQUENCE [LARGE SCALE GENOMIC DNA]</scope>
    <source>
        <strain evidence="2 3">ZK17L-C2</strain>
    </source>
</reference>
<dbReference type="PANTHER" id="PTHR42743">
    <property type="entry name" value="AMINO-ACID AMINOTRANSFERASE"/>
    <property type="match status" value="1"/>
</dbReference>
<accession>A0ABU3TF84</accession>
<dbReference type="InterPro" id="IPR043132">
    <property type="entry name" value="BCAT-like_C"/>
</dbReference>
<dbReference type="InterPro" id="IPR036038">
    <property type="entry name" value="Aminotransferase-like"/>
</dbReference>
<organism evidence="2 3">
    <name type="scientific">Hymenobacter endophyticus</name>
    <dbReference type="NCBI Taxonomy" id="3076335"/>
    <lineage>
        <taxon>Bacteria</taxon>
        <taxon>Pseudomonadati</taxon>
        <taxon>Bacteroidota</taxon>
        <taxon>Cytophagia</taxon>
        <taxon>Cytophagales</taxon>
        <taxon>Hymenobacteraceae</taxon>
        <taxon>Hymenobacter</taxon>
    </lineage>
</organism>
<dbReference type="Gene3D" id="3.20.10.10">
    <property type="entry name" value="D-amino Acid Aminotransferase, subunit A, domain 2"/>
    <property type="match status" value="1"/>
</dbReference>